<dbReference type="AlphaFoldDB" id="A0CS55"/>
<dbReference type="OrthoDB" id="282796at2759"/>
<reference evidence="1 2" key="1">
    <citation type="journal article" date="2006" name="Nature">
        <title>Global trends of whole-genome duplications revealed by the ciliate Paramecium tetraurelia.</title>
        <authorList>
            <consortium name="Genoscope"/>
            <person name="Aury J.-M."/>
            <person name="Jaillon O."/>
            <person name="Duret L."/>
            <person name="Noel B."/>
            <person name="Jubin C."/>
            <person name="Porcel B.M."/>
            <person name="Segurens B."/>
            <person name="Daubin V."/>
            <person name="Anthouard V."/>
            <person name="Aiach N."/>
            <person name="Arnaiz O."/>
            <person name="Billaut A."/>
            <person name="Beisson J."/>
            <person name="Blanc I."/>
            <person name="Bouhouche K."/>
            <person name="Camara F."/>
            <person name="Duharcourt S."/>
            <person name="Guigo R."/>
            <person name="Gogendeau D."/>
            <person name="Katinka M."/>
            <person name="Keller A.-M."/>
            <person name="Kissmehl R."/>
            <person name="Klotz C."/>
            <person name="Koll F."/>
            <person name="Le Moue A."/>
            <person name="Lepere C."/>
            <person name="Malinsky S."/>
            <person name="Nowacki M."/>
            <person name="Nowak J.K."/>
            <person name="Plattner H."/>
            <person name="Poulain J."/>
            <person name="Ruiz F."/>
            <person name="Serrano V."/>
            <person name="Zagulski M."/>
            <person name="Dessen P."/>
            <person name="Betermier M."/>
            <person name="Weissenbach J."/>
            <person name="Scarpelli C."/>
            <person name="Schachter V."/>
            <person name="Sperling L."/>
            <person name="Meyer E."/>
            <person name="Cohen J."/>
            <person name="Wincker P."/>
        </authorList>
    </citation>
    <scope>NUCLEOTIDE SEQUENCE [LARGE SCALE GENOMIC DNA]</scope>
    <source>
        <strain evidence="1 2">Stock d4-2</strain>
    </source>
</reference>
<evidence type="ECO:0000313" key="2">
    <source>
        <dbReference type="Proteomes" id="UP000000600"/>
    </source>
</evidence>
<accession>A0CS55</accession>
<dbReference type="EMBL" id="CT868163">
    <property type="protein sequence ID" value="CAK73622.1"/>
    <property type="molecule type" value="Genomic_DNA"/>
</dbReference>
<sequence>MAARQVFCRLQPKVNNYHNDGTGRDSYISKFNGGQMNQTLQSQIAPQRKSSTSRKCITSQNQIRNLGRSGNLPPSNTHQNYEVLGGWKWERLFCNSK</sequence>
<dbReference type="GeneID" id="5026804"/>
<dbReference type="RefSeq" id="XP_001441019.1">
    <property type="nucleotide sequence ID" value="XM_001440982.1"/>
</dbReference>
<dbReference type="HOGENOM" id="CLU_2351161_0_0_1"/>
<proteinExistence type="predicted"/>
<evidence type="ECO:0000313" key="1">
    <source>
        <dbReference type="EMBL" id="CAK73622.1"/>
    </source>
</evidence>
<dbReference type="Proteomes" id="UP000000600">
    <property type="component" value="Unassembled WGS sequence"/>
</dbReference>
<dbReference type="InParanoid" id="A0CS55"/>
<keyword evidence="2" id="KW-1185">Reference proteome</keyword>
<gene>
    <name evidence="1" type="ORF">GSPATT00009894001</name>
</gene>
<organism evidence="1 2">
    <name type="scientific">Paramecium tetraurelia</name>
    <dbReference type="NCBI Taxonomy" id="5888"/>
    <lineage>
        <taxon>Eukaryota</taxon>
        <taxon>Sar</taxon>
        <taxon>Alveolata</taxon>
        <taxon>Ciliophora</taxon>
        <taxon>Intramacronucleata</taxon>
        <taxon>Oligohymenophorea</taxon>
        <taxon>Peniculida</taxon>
        <taxon>Parameciidae</taxon>
        <taxon>Paramecium</taxon>
    </lineage>
</organism>
<protein>
    <submittedName>
        <fullName evidence="1">Uncharacterized protein</fullName>
    </submittedName>
</protein>
<dbReference type="KEGG" id="ptm:GSPATT00009894001"/>
<name>A0CS55_PARTE</name>